<keyword evidence="3" id="KW-1185">Reference proteome</keyword>
<protein>
    <recommendedName>
        <fullName evidence="1">DeoR-like transcriptional repressor C-terminal sensor domain-containing protein</fullName>
    </recommendedName>
</protein>
<dbReference type="SUPFAM" id="SSF100950">
    <property type="entry name" value="NagB/RpiA/CoA transferase-like"/>
    <property type="match status" value="1"/>
</dbReference>
<organism evidence="2 3">
    <name type="scientific">Ktedonobacter robiniae</name>
    <dbReference type="NCBI Taxonomy" id="2778365"/>
    <lineage>
        <taxon>Bacteria</taxon>
        <taxon>Bacillati</taxon>
        <taxon>Chloroflexota</taxon>
        <taxon>Ktedonobacteria</taxon>
        <taxon>Ktedonobacterales</taxon>
        <taxon>Ktedonobacteraceae</taxon>
        <taxon>Ktedonobacter</taxon>
    </lineage>
</organism>
<feature type="domain" description="DeoR-like transcriptional repressor C-terminal sensor" evidence="1">
    <location>
        <begin position="42"/>
        <end position="94"/>
    </location>
</feature>
<comment type="caution">
    <text evidence="2">The sequence shown here is derived from an EMBL/GenBank/DDBJ whole genome shotgun (WGS) entry which is preliminary data.</text>
</comment>
<reference evidence="2 3" key="1">
    <citation type="journal article" date="2021" name="Int. J. Syst. Evol. Microbiol.">
        <title>Reticulibacter mediterranei gen. nov., sp. nov., within the new family Reticulibacteraceae fam. nov., and Ktedonospora formicarum gen. nov., sp. nov., Ktedonobacter robiniae sp. nov., Dictyobacter formicarum sp. nov. and Dictyobacter arantiisoli sp. nov., belonging to the class Ktedonobacteria.</title>
        <authorList>
            <person name="Yabe S."/>
            <person name="Zheng Y."/>
            <person name="Wang C.M."/>
            <person name="Sakai Y."/>
            <person name="Abe K."/>
            <person name="Yokota A."/>
            <person name="Donadio S."/>
            <person name="Cavaletti L."/>
            <person name="Monciardini P."/>
        </authorList>
    </citation>
    <scope>NUCLEOTIDE SEQUENCE [LARGE SCALE GENOMIC DNA]</scope>
    <source>
        <strain evidence="2 3">SOSP1-30</strain>
    </source>
</reference>
<gene>
    <name evidence="2" type="ORF">KSB_69770</name>
</gene>
<evidence type="ECO:0000259" key="1">
    <source>
        <dbReference type="Pfam" id="PF00455"/>
    </source>
</evidence>
<dbReference type="InterPro" id="IPR014036">
    <property type="entry name" value="DeoR-like_C"/>
</dbReference>
<dbReference type="Proteomes" id="UP000654345">
    <property type="component" value="Unassembled WGS sequence"/>
</dbReference>
<dbReference type="Pfam" id="PF00455">
    <property type="entry name" value="DeoRC"/>
    <property type="match status" value="1"/>
</dbReference>
<evidence type="ECO:0000313" key="3">
    <source>
        <dbReference type="Proteomes" id="UP000654345"/>
    </source>
</evidence>
<proteinExistence type="predicted"/>
<sequence>MSFLARWDVWSTQFLFVIKEYLSIIPYVRKRSEHPPSLYAISMTNMNPLETMTDRVIVQCAREVILVADHTKFGKVATSIVALLITVHKIITDEQTPLDMLEELCALGIQVIQA</sequence>
<name>A0ABQ3V130_9CHLR</name>
<dbReference type="EMBL" id="BNJG01000003">
    <property type="protein sequence ID" value="GHO58502.1"/>
    <property type="molecule type" value="Genomic_DNA"/>
</dbReference>
<accession>A0ABQ3V130</accession>
<evidence type="ECO:0000313" key="2">
    <source>
        <dbReference type="EMBL" id="GHO58502.1"/>
    </source>
</evidence>
<dbReference type="InterPro" id="IPR037171">
    <property type="entry name" value="NagB/RpiA_transferase-like"/>
</dbReference>